<evidence type="ECO:0000256" key="11">
    <source>
        <dbReference type="ARBA" id="ARBA00022982"/>
    </source>
</evidence>
<keyword evidence="7 17" id="KW-0679">Respiratory chain</keyword>
<evidence type="ECO:0000256" key="14">
    <source>
        <dbReference type="ARBA" id="ARBA00023075"/>
    </source>
</evidence>
<dbReference type="GO" id="GO:0008121">
    <property type="term" value="F:quinol-cytochrome-c reductase activity"/>
    <property type="evidence" value="ECO:0007669"/>
    <property type="project" value="TreeGrafter"/>
</dbReference>
<keyword evidence="9 17" id="KW-0479">Metal-binding</keyword>
<feature type="transmembrane region" description="Helical" evidence="17">
    <location>
        <begin position="134"/>
        <end position="155"/>
    </location>
</feature>
<protein>
    <recommendedName>
        <fullName evidence="4 17">Cytochrome b</fullName>
    </recommendedName>
</protein>
<evidence type="ECO:0000256" key="3">
    <source>
        <dbReference type="ARBA" id="ARBA00011649"/>
    </source>
</evidence>
<keyword evidence="10" id="KW-0999">Mitochondrion inner membrane</keyword>
<feature type="transmembrane region" description="Helical" evidence="17">
    <location>
        <begin position="339"/>
        <end position="357"/>
    </location>
</feature>
<dbReference type="GO" id="GO:0046872">
    <property type="term" value="F:metal ion binding"/>
    <property type="evidence" value="ECO:0007669"/>
    <property type="project" value="UniProtKB-UniRule"/>
</dbReference>
<keyword evidence="16 17" id="KW-0472">Membrane</keyword>
<dbReference type="GO" id="GO:0016491">
    <property type="term" value="F:oxidoreductase activity"/>
    <property type="evidence" value="ECO:0007669"/>
    <property type="project" value="UniProtKB-UniRule"/>
</dbReference>
<evidence type="ECO:0000256" key="7">
    <source>
        <dbReference type="ARBA" id="ARBA00022660"/>
    </source>
</evidence>
<dbReference type="InterPro" id="IPR016174">
    <property type="entry name" value="Di-haem_cyt_TM"/>
</dbReference>
<keyword evidence="5 17" id="KW-0813">Transport</keyword>
<dbReference type="InterPro" id="IPR027387">
    <property type="entry name" value="Cytb/b6-like_sf"/>
</dbReference>
<feature type="domain" description="Cytochrome b/b6 C-terminal region profile" evidence="19">
    <location>
        <begin position="203"/>
        <end position="358"/>
    </location>
</feature>
<sequence>MLMFLNMFKMNFINLPTPSNISKWWNFGSLLGLFIIIQIFSGFFLSMFYMNNINFTFNSIININRNINYGWLIRSIHLNGASFIFIFLYIHMSRSLFFSSSKLSMAWYSGMLIFLMMMITAFMGYILPWGQMSFWGATVITNLLSTIPYLGKYLIKWLWGGFSINNFTLMRFYSLHFLLPFMMLSMIIMHLIFLHYYKSNNPTSLNYYDMIPFFPYYMYKDLYYYTIYIFIFILICLIKPYLFLDPDNFNPSNPLITPIHIQPEWYFLFAYTILRSIPNKLGGVFLLSLSIYSLMLMPMLKFNPSKFKPSNKINFWIFSANFIIMSWTGAQPIEFPFTIINYLLTMIYFSYFILYSTL</sequence>
<evidence type="ECO:0000256" key="4">
    <source>
        <dbReference type="ARBA" id="ARBA00013531"/>
    </source>
</evidence>
<proteinExistence type="inferred from homology"/>
<evidence type="ECO:0000256" key="1">
    <source>
        <dbReference type="ARBA" id="ARBA00002566"/>
    </source>
</evidence>
<comment type="subcellular location">
    <subcellularLocation>
        <location evidence="2">Mitochondrion inner membrane</location>
        <topology evidence="2">Multi-pass membrane protein</topology>
    </subcellularLocation>
</comment>
<evidence type="ECO:0000259" key="19">
    <source>
        <dbReference type="PROSITE" id="PS51003"/>
    </source>
</evidence>
<keyword evidence="12 17" id="KW-1133">Transmembrane helix</keyword>
<dbReference type="GO" id="GO:0006122">
    <property type="term" value="P:mitochondrial electron transport, ubiquinol to cytochrome c"/>
    <property type="evidence" value="ECO:0007669"/>
    <property type="project" value="TreeGrafter"/>
</dbReference>
<dbReference type="SUPFAM" id="SSF81648">
    <property type="entry name" value="a domain/subunit of cytochrome bc1 complex (Ubiquinol-cytochrome c reductase)"/>
    <property type="match status" value="1"/>
</dbReference>
<evidence type="ECO:0000256" key="9">
    <source>
        <dbReference type="ARBA" id="ARBA00022723"/>
    </source>
</evidence>
<dbReference type="InterPro" id="IPR036150">
    <property type="entry name" value="Cyt_b/b6_C_sf"/>
</dbReference>
<comment type="cofactor">
    <cofactor evidence="17">
        <name>heme b</name>
        <dbReference type="ChEBI" id="CHEBI:60344"/>
    </cofactor>
    <text evidence="17">Binds 2 heme groups non-covalently.</text>
</comment>
<keyword evidence="8 17" id="KW-0812">Transmembrane</keyword>
<feature type="transmembrane region" description="Helical" evidence="17">
    <location>
        <begin position="71"/>
        <end position="90"/>
    </location>
</feature>
<dbReference type="InterPro" id="IPR048259">
    <property type="entry name" value="Cytochrome_b_N_euk/bac"/>
</dbReference>
<reference evidence="20" key="1">
    <citation type="submission" date="2023-10" db="EMBL/GenBank/DDBJ databases">
        <title>New taxonomic insights for Brazilian Syrbatus Reitter (Coleoptera: Staphylinidae: Pselaphinae), including three new species and their mitochondrial genomes.</title>
        <authorList>
            <person name="Asenjo A."/>
            <person name="Valois M."/>
            <person name="Zampaulo R."/>
            <person name="Molina M."/>
            <person name="Oliveira R.R.M."/>
            <person name="Oliveira G."/>
            <person name="Vasconcelos S."/>
        </authorList>
    </citation>
    <scope>NUCLEOTIDE SEQUENCE</scope>
</reference>
<evidence type="ECO:0000256" key="16">
    <source>
        <dbReference type="ARBA" id="ARBA00023136"/>
    </source>
</evidence>
<dbReference type="InterPro" id="IPR005797">
    <property type="entry name" value="Cyt_b/b6_N"/>
</dbReference>
<accession>A0AAU7LKQ3</accession>
<comment type="subunit">
    <text evidence="3">The main subunits of complex b-c1 are: cytochrome b, cytochrome c1 and the Rieske protein.</text>
</comment>
<dbReference type="EMBL" id="OR625196">
    <property type="protein sequence ID" value="XBP63000.1"/>
    <property type="molecule type" value="Genomic_DNA"/>
</dbReference>
<feature type="transmembrane region" description="Helical" evidence="17">
    <location>
        <begin position="222"/>
        <end position="244"/>
    </location>
</feature>
<evidence type="ECO:0000256" key="13">
    <source>
        <dbReference type="ARBA" id="ARBA00023004"/>
    </source>
</evidence>
<dbReference type="InterPro" id="IPR005798">
    <property type="entry name" value="Cyt_b/b6_C"/>
</dbReference>
<evidence type="ECO:0000256" key="8">
    <source>
        <dbReference type="ARBA" id="ARBA00022692"/>
    </source>
</evidence>
<feature type="transmembrane region" description="Helical" evidence="17">
    <location>
        <begin position="281"/>
        <end position="301"/>
    </location>
</feature>
<name>A0AAU7LKQ3_9COLE</name>
<comment type="similarity">
    <text evidence="17">Belongs to the cytochrome b family.</text>
</comment>
<feature type="transmembrane region" description="Helical" evidence="17">
    <location>
        <begin position="105"/>
        <end position="127"/>
    </location>
</feature>
<dbReference type="CDD" id="cd00284">
    <property type="entry name" value="Cytochrome_b_N"/>
    <property type="match status" value="1"/>
</dbReference>
<dbReference type="PROSITE" id="PS51002">
    <property type="entry name" value="CYTB_NTER"/>
    <property type="match status" value="1"/>
</dbReference>
<organism evidence="20">
    <name type="scientific">Syrbatus sp. 2 RRMO-2024a</name>
    <dbReference type="NCBI Taxonomy" id="3154168"/>
    <lineage>
        <taxon>Eukaryota</taxon>
        <taxon>Metazoa</taxon>
        <taxon>Ecdysozoa</taxon>
        <taxon>Arthropoda</taxon>
        <taxon>Hexapoda</taxon>
        <taxon>Insecta</taxon>
        <taxon>Pterygota</taxon>
        <taxon>Neoptera</taxon>
        <taxon>Endopterygota</taxon>
        <taxon>Coleoptera</taxon>
        <taxon>Polyphaga</taxon>
        <taxon>Staphyliniformia</taxon>
        <taxon>Staphylinidae</taxon>
        <taxon>Omaliinae group</taxon>
        <taxon>Pselaphinae</taxon>
        <taxon>Syrbatus</taxon>
    </lineage>
</organism>
<keyword evidence="15 17" id="KW-0496">Mitochondrion</keyword>
<evidence type="ECO:0000256" key="17">
    <source>
        <dbReference type="RuleBase" id="RU362117"/>
    </source>
</evidence>
<geneLocation type="mitochondrion" evidence="20"/>
<comment type="function">
    <text evidence="1 17">Component of the ubiquinol-cytochrome c reductase complex (complex III or cytochrome b-c1 complex) that is part of the mitochondrial respiratory chain. The b-c1 complex mediates electron transfer from ubiquinol to cytochrome c. Contributes to the generation of a proton gradient across the mitochondrial membrane that is then used for ATP synthesis.</text>
</comment>
<keyword evidence="6 17" id="KW-0349">Heme</keyword>
<evidence type="ECO:0000256" key="10">
    <source>
        <dbReference type="ARBA" id="ARBA00022792"/>
    </source>
</evidence>
<evidence type="ECO:0000256" key="15">
    <source>
        <dbReference type="ARBA" id="ARBA00023128"/>
    </source>
</evidence>
<dbReference type="Pfam" id="PF00032">
    <property type="entry name" value="Cytochrom_B_C"/>
    <property type="match status" value="1"/>
</dbReference>
<feature type="transmembrane region" description="Helical" evidence="17">
    <location>
        <begin position="313"/>
        <end position="333"/>
    </location>
</feature>
<dbReference type="PROSITE" id="PS51003">
    <property type="entry name" value="CYTB_CTER"/>
    <property type="match status" value="1"/>
</dbReference>
<keyword evidence="11 17" id="KW-0249">Electron transport</keyword>
<dbReference type="GO" id="GO:0005743">
    <property type="term" value="C:mitochondrial inner membrane"/>
    <property type="evidence" value="ECO:0007669"/>
    <property type="project" value="UniProtKB-SubCell"/>
</dbReference>
<dbReference type="PANTHER" id="PTHR19271">
    <property type="entry name" value="CYTOCHROME B"/>
    <property type="match status" value="1"/>
</dbReference>
<evidence type="ECO:0000256" key="5">
    <source>
        <dbReference type="ARBA" id="ARBA00022448"/>
    </source>
</evidence>
<keyword evidence="13 17" id="KW-0408">Iron</keyword>
<dbReference type="Gene3D" id="1.20.810.10">
    <property type="entry name" value="Cytochrome Bc1 Complex, Chain C"/>
    <property type="match status" value="1"/>
</dbReference>
<gene>
    <name evidence="20" type="primary">CYTB</name>
</gene>
<evidence type="ECO:0000256" key="2">
    <source>
        <dbReference type="ARBA" id="ARBA00004448"/>
    </source>
</evidence>
<dbReference type="Pfam" id="PF00033">
    <property type="entry name" value="Cytochrome_B"/>
    <property type="match status" value="1"/>
</dbReference>
<evidence type="ECO:0000256" key="6">
    <source>
        <dbReference type="ARBA" id="ARBA00022617"/>
    </source>
</evidence>
<feature type="transmembrane region" description="Helical" evidence="17">
    <location>
        <begin position="24"/>
        <end position="50"/>
    </location>
</feature>
<evidence type="ECO:0000259" key="18">
    <source>
        <dbReference type="PROSITE" id="PS51002"/>
    </source>
</evidence>
<dbReference type="SUPFAM" id="SSF81342">
    <property type="entry name" value="Transmembrane di-heme cytochromes"/>
    <property type="match status" value="1"/>
</dbReference>
<dbReference type="PANTHER" id="PTHR19271:SF16">
    <property type="entry name" value="CYTOCHROME B"/>
    <property type="match status" value="1"/>
</dbReference>
<keyword evidence="14" id="KW-0830">Ubiquinone</keyword>
<dbReference type="AlphaFoldDB" id="A0AAU7LKQ3"/>
<feature type="domain" description="Cytochrome b/b6 N-terminal region profile" evidence="18">
    <location>
        <begin position="1"/>
        <end position="203"/>
    </location>
</feature>
<evidence type="ECO:0000313" key="20">
    <source>
        <dbReference type="EMBL" id="XBP63000.1"/>
    </source>
</evidence>
<feature type="transmembrane region" description="Helical" evidence="17">
    <location>
        <begin position="175"/>
        <end position="197"/>
    </location>
</feature>
<evidence type="ECO:0000256" key="12">
    <source>
        <dbReference type="ARBA" id="ARBA00022989"/>
    </source>
</evidence>